<evidence type="ECO:0000313" key="2">
    <source>
        <dbReference type="Proteomes" id="UP000183200"/>
    </source>
</evidence>
<accession>A0A1G9Z6U1</accession>
<dbReference type="AlphaFoldDB" id="A0A1G9Z6U1"/>
<reference evidence="2" key="1">
    <citation type="submission" date="2016-10" db="EMBL/GenBank/DDBJ databases">
        <authorList>
            <person name="Varghese N."/>
            <person name="Submissions S."/>
        </authorList>
    </citation>
    <scope>NUCLEOTIDE SEQUENCE [LARGE SCALE GENOMIC DNA]</scope>
    <source>
        <strain evidence="2">DSM 19110</strain>
    </source>
</reference>
<dbReference type="OrthoDB" id="9800843at2"/>
<gene>
    <name evidence="1" type="ORF">SAMN05421820_106377</name>
</gene>
<dbReference type="SUPFAM" id="SSF56399">
    <property type="entry name" value="ADP-ribosylation"/>
    <property type="match status" value="1"/>
</dbReference>
<organism evidence="1 2">
    <name type="scientific">Pedobacter steynii</name>
    <dbReference type="NCBI Taxonomy" id="430522"/>
    <lineage>
        <taxon>Bacteria</taxon>
        <taxon>Pseudomonadati</taxon>
        <taxon>Bacteroidota</taxon>
        <taxon>Sphingobacteriia</taxon>
        <taxon>Sphingobacteriales</taxon>
        <taxon>Sphingobacteriaceae</taxon>
        <taxon>Pedobacter</taxon>
    </lineage>
</organism>
<proteinExistence type="predicted"/>
<dbReference type="Proteomes" id="UP000183200">
    <property type="component" value="Unassembled WGS sequence"/>
</dbReference>
<sequence>MYSTRPGLILGFHGCDESLVSEVLTGKTALRKSTNKYDWLGHGVYMWDNSPARALEFAEFLKANPGKSIRPVKNPAVIGAVLNLGFCLDLLDYQNLSLIKEAHDMLKLFRIILGKDMPVNTPLGRNNDLLLRELDCAVIEHLHFFRDLGAIQPFDSIRGVFSEGEELYENAGFKEKDHIQICIRNPNCIKGYFRPMMENSKYQKV</sequence>
<evidence type="ECO:0000313" key="1">
    <source>
        <dbReference type="EMBL" id="SDN17288.1"/>
    </source>
</evidence>
<protein>
    <submittedName>
        <fullName evidence="1">Uncharacterized protein</fullName>
    </submittedName>
</protein>
<name>A0A1G9Z6U1_9SPHI</name>
<keyword evidence="2" id="KW-1185">Reference proteome</keyword>
<dbReference type="EMBL" id="FNGY01000006">
    <property type="protein sequence ID" value="SDN17288.1"/>
    <property type="molecule type" value="Genomic_DNA"/>
</dbReference>
<dbReference type="RefSeq" id="WP_074609738.1">
    <property type="nucleotide sequence ID" value="NZ_FNGY01000006.1"/>
</dbReference>